<dbReference type="NCBIfam" id="TIGR00360">
    <property type="entry name" value="ComEC_N-term"/>
    <property type="match status" value="1"/>
</dbReference>
<feature type="transmembrane region" description="Helical" evidence="6">
    <location>
        <begin position="516"/>
        <end position="534"/>
    </location>
</feature>
<feature type="transmembrane region" description="Helical" evidence="6">
    <location>
        <begin position="291"/>
        <end position="310"/>
    </location>
</feature>
<keyword evidence="4 6" id="KW-1133">Transmembrane helix</keyword>
<keyword evidence="3 6" id="KW-0812">Transmembrane</keyword>
<feature type="transmembrane region" description="Helical" evidence="6">
    <location>
        <begin position="397"/>
        <end position="422"/>
    </location>
</feature>
<keyword evidence="10" id="KW-1185">Reference proteome</keyword>
<dbReference type="InterPro" id="IPR004477">
    <property type="entry name" value="ComEC_N"/>
</dbReference>
<protein>
    <submittedName>
        <fullName evidence="9">ComEC/Rec2 family competence protein</fullName>
    </submittedName>
</protein>
<evidence type="ECO:0000259" key="8">
    <source>
        <dbReference type="Pfam" id="PF13567"/>
    </source>
</evidence>
<feature type="transmembrane region" description="Helical" evidence="6">
    <location>
        <begin position="249"/>
        <end position="270"/>
    </location>
</feature>
<proteinExistence type="predicted"/>
<dbReference type="Pfam" id="PF03772">
    <property type="entry name" value="Competence"/>
    <property type="match status" value="1"/>
</dbReference>
<evidence type="ECO:0000256" key="3">
    <source>
        <dbReference type="ARBA" id="ARBA00022692"/>
    </source>
</evidence>
<feature type="transmembrane region" description="Helical" evidence="6">
    <location>
        <begin position="490"/>
        <end position="509"/>
    </location>
</feature>
<evidence type="ECO:0000259" key="7">
    <source>
        <dbReference type="Pfam" id="PF03772"/>
    </source>
</evidence>
<feature type="transmembrane region" description="Helical" evidence="6">
    <location>
        <begin position="354"/>
        <end position="377"/>
    </location>
</feature>
<feature type="transmembrane region" description="Helical" evidence="6">
    <location>
        <begin position="56"/>
        <end position="75"/>
    </location>
</feature>
<evidence type="ECO:0000313" key="9">
    <source>
        <dbReference type="EMBL" id="MEN3930791.1"/>
    </source>
</evidence>
<evidence type="ECO:0000256" key="2">
    <source>
        <dbReference type="ARBA" id="ARBA00022475"/>
    </source>
</evidence>
<evidence type="ECO:0000256" key="5">
    <source>
        <dbReference type="ARBA" id="ARBA00023136"/>
    </source>
</evidence>
<evidence type="ECO:0000256" key="1">
    <source>
        <dbReference type="ARBA" id="ARBA00004651"/>
    </source>
</evidence>
<feature type="transmembrane region" description="Helical" evidence="6">
    <location>
        <begin position="31"/>
        <end position="51"/>
    </location>
</feature>
<feature type="transmembrane region" description="Helical" evidence="6">
    <location>
        <begin position="7"/>
        <end position="25"/>
    </location>
</feature>
<dbReference type="PANTHER" id="PTHR30619">
    <property type="entry name" value="DNA INTERNALIZATION/COMPETENCE PROTEIN COMEC/REC2"/>
    <property type="match status" value="1"/>
</dbReference>
<evidence type="ECO:0000256" key="4">
    <source>
        <dbReference type="ARBA" id="ARBA00022989"/>
    </source>
</evidence>
<keyword evidence="5 6" id="KW-0472">Membrane</keyword>
<sequence>MRENEDYRILCWLVISFGGGIVLFFQLSEPIPLKVAAFVSTIAFIGAGIFFRKRFFFILLMLMGFFAGGVTSSALRMERIKTPVLERILIGQLKGLVESVEIRNERRPQLTVRVLEFSGLKPSEIPVKVRVTLRPSSILQAGDYIDAQVRLLPLPQPVRPSGYDFARDAYFKGIGAVGSVLGQVSLLDNSAQYTLESGFMFSIDRLRNRIAKQIYESVGEPGGGIAAALVTGKRGYITEETNQALRAAGIYHIVAISGLHMVIAAGLFFWSVRYALSLFPAIALRWQTKKIAAVAAMFGAVTYCVFSGASVATIRALVMTMVMLGAIVAGRHAISLRNLSLAALLILLFSPEALLGPGFQMSFAAAAALISLAPYASRLSLKMTNSGSFKRVLVKTLNWLIALCLTSLAAGLATAPFAVYHFHTAMPFGLIGNILALPLVSLIIMPLGVIGVLCYPLGLDEPVWWAVGIATGQVVKAAQWVETFGGSVQYFSALQPMVLLLSAIALIWLTHFRSHLRWGFIAPMGVAIVSTVLFSKEYVAFVDRDGRAVAVRSENGALVFVGRINSFLAEQWLRADGDGRSYAEVKPVKNAGCDALGCAHEGIVSVAIVHKSAAFEEDCRRADIIVATTRVPITCQAPVIIDKRALQVKGAAAVLRNSQNQLIVEHARVENARWPWQRGL</sequence>
<reference evidence="9 10" key="1">
    <citation type="submission" date="2024-04" db="EMBL/GenBank/DDBJ databases">
        <title>A novel species isolated from cricket.</title>
        <authorList>
            <person name="Wang H.-C."/>
        </authorList>
    </citation>
    <scope>NUCLEOTIDE SEQUENCE [LARGE SCALE GENOMIC DNA]</scope>
    <source>
        <strain evidence="9 10">WL0021</strain>
    </source>
</reference>
<evidence type="ECO:0000313" key="10">
    <source>
        <dbReference type="Proteomes" id="UP001418637"/>
    </source>
</evidence>
<dbReference type="Pfam" id="PF13567">
    <property type="entry name" value="DUF4131"/>
    <property type="match status" value="1"/>
</dbReference>
<name>A0ABV0BKG8_9HYPH</name>
<dbReference type="PANTHER" id="PTHR30619:SF1">
    <property type="entry name" value="RECOMBINATION PROTEIN 2"/>
    <property type="match status" value="1"/>
</dbReference>
<accession>A0ABV0BKG8</accession>
<keyword evidence="2" id="KW-1003">Cell membrane</keyword>
<comment type="caution">
    <text evidence="9">The sequence shown here is derived from an EMBL/GenBank/DDBJ whole genome shotgun (WGS) entry which is preliminary data.</text>
</comment>
<gene>
    <name evidence="9" type="ORF">WJT86_06930</name>
</gene>
<dbReference type="Proteomes" id="UP001418637">
    <property type="component" value="Unassembled WGS sequence"/>
</dbReference>
<feature type="domain" description="ComEC/Rec2-related protein" evidence="7">
    <location>
        <begin position="229"/>
        <end position="510"/>
    </location>
</feature>
<dbReference type="RefSeq" id="WP_346336815.1">
    <property type="nucleotide sequence ID" value="NZ_JBBYXI010000002.1"/>
</dbReference>
<comment type="subcellular location">
    <subcellularLocation>
        <location evidence="1">Cell membrane</location>
        <topology evidence="1">Multi-pass membrane protein</topology>
    </subcellularLocation>
</comment>
<dbReference type="InterPro" id="IPR052159">
    <property type="entry name" value="Competence_DNA_uptake"/>
</dbReference>
<feature type="domain" description="DUF4131" evidence="8">
    <location>
        <begin position="30"/>
        <end position="181"/>
    </location>
</feature>
<organism evidence="9 10">
    <name type="scientific">Hohaiivirga grylli</name>
    <dbReference type="NCBI Taxonomy" id="3133970"/>
    <lineage>
        <taxon>Bacteria</taxon>
        <taxon>Pseudomonadati</taxon>
        <taxon>Pseudomonadota</taxon>
        <taxon>Alphaproteobacteria</taxon>
        <taxon>Hyphomicrobiales</taxon>
        <taxon>Methylobacteriaceae</taxon>
        <taxon>Hohaiivirga</taxon>
    </lineage>
</organism>
<dbReference type="EMBL" id="JBBYXI010000002">
    <property type="protein sequence ID" value="MEN3930791.1"/>
    <property type="molecule type" value="Genomic_DNA"/>
</dbReference>
<dbReference type="InterPro" id="IPR025405">
    <property type="entry name" value="DUF4131"/>
</dbReference>
<evidence type="ECO:0000256" key="6">
    <source>
        <dbReference type="SAM" id="Phobius"/>
    </source>
</evidence>
<feature type="transmembrane region" description="Helical" evidence="6">
    <location>
        <begin position="434"/>
        <end position="458"/>
    </location>
</feature>